<dbReference type="GO" id="GO:0016985">
    <property type="term" value="F:mannan endo-1,4-beta-mannosidase activity"/>
    <property type="evidence" value="ECO:0007669"/>
    <property type="project" value="UniProtKB-EC"/>
</dbReference>
<dbReference type="Pfam" id="PF26410">
    <property type="entry name" value="GH5_mannosidase"/>
    <property type="match status" value="1"/>
</dbReference>
<evidence type="ECO:0000256" key="6">
    <source>
        <dbReference type="ARBA" id="ARBA00022801"/>
    </source>
</evidence>
<name>A0A5N6PDD9_9ASTR</name>
<comment type="caution">
    <text evidence="9">The sequence shown here is derived from an EMBL/GenBank/DDBJ whole genome shotgun (WGS) entry which is preliminary data.</text>
</comment>
<dbReference type="InterPro" id="IPR001547">
    <property type="entry name" value="Glyco_hydro_5"/>
</dbReference>
<dbReference type="GO" id="GO:0005576">
    <property type="term" value="C:extracellular region"/>
    <property type="evidence" value="ECO:0007669"/>
    <property type="project" value="UniProtKB-SubCell"/>
</dbReference>
<feature type="domain" description="Glycoside hydrolase family 5" evidence="8">
    <location>
        <begin position="2"/>
        <end position="331"/>
    </location>
</feature>
<comment type="catalytic activity">
    <reaction evidence="1">
        <text>Random hydrolysis of (1-&gt;4)-beta-D-mannosidic linkages in mannans, galactomannans and glucomannans.</text>
        <dbReference type="EC" id="3.2.1.78"/>
    </reaction>
</comment>
<evidence type="ECO:0000256" key="7">
    <source>
        <dbReference type="ARBA" id="ARBA00023295"/>
    </source>
</evidence>
<sequence>MFVRVKGVHLTLNGAPFYANGFNAYWLMEVASNPDQRSKVTRAFHEAVSSSLTIGRTWAFSDGGSNALQYSPGVYNENMFQGLDFALFEARKFGIKLILSLTNNFNDYGGKDQYVKWAKERGQNIQNEDSFFTNPMVKSFYKNHIKTILTRRNTITGIVYKDDPTILAWELMNEPRCPSDTSGATIQNWISEMACYLKSIDGNHLLEVGLEGFYGASSSQKNPFNFNHGTDFIANNQIPEVDFTTIHSYPDRWVPNLDNAAQLNFLRKWIYDHIVDAQEVLHKPLLFAEFGKSWKQPGYNVTQKDQLYDVVFSSVYKSAREYGVAFGGLFWQQLVRGMDSYKDGYEVILSEPSSTVRLIMHQSKKLSIALTNRESSKTNRLMQPFHNEIGKDLGSSSTI</sequence>
<keyword evidence="10" id="KW-1185">Reference proteome</keyword>
<dbReference type="Proteomes" id="UP000326396">
    <property type="component" value="Linkage Group LG13"/>
</dbReference>
<dbReference type="PANTHER" id="PTHR31451:SF60">
    <property type="entry name" value="MANNAN ENDO-1,4-BETA-MANNOSIDASE 1"/>
    <property type="match status" value="1"/>
</dbReference>
<dbReference type="PROSITE" id="PS00659">
    <property type="entry name" value="GLYCOSYL_HYDROL_F5"/>
    <property type="match status" value="1"/>
</dbReference>
<comment type="subcellular location">
    <subcellularLocation>
        <location evidence="2">Secreted</location>
    </subcellularLocation>
</comment>
<dbReference type="InterPro" id="IPR017853">
    <property type="entry name" value="GH"/>
</dbReference>
<accession>A0A5N6PDD9</accession>
<evidence type="ECO:0000256" key="1">
    <source>
        <dbReference type="ARBA" id="ARBA00001678"/>
    </source>
</evidence>
<dbReference type="Gene3D" id="3.20.20.80">
    <property type="entry name" value="Glycosidases"/>
    <property type="match status" value="1"/>
</dbReference>
<dbReference type="FunFam" id="3.20.20.80:FF:000012">
    <property type="entry name" value="Mannan endo-1,4-beta-mannosidase 6"/>
    <property type="match status" value="1"/>
</dbReference>
<dbReference type="InterPro" id="IPR045053">
    <property type="entry name" value="MAN-like"/>
</dbReference>
<keyword evidence="5" id="KW-0964">Secreted</keyword>
<keyword evidence="7" id="KW-0326">Glycosidase</keyword>
<dbReference type="PANTHER" id="PTHR31451">
    <property type="match status" value="1"/>
</dbReference>
<reference evidence="9 10" key="1">
    <citation type="submission" date="2019-05" db="EMBL/GenBank/DDBJ databases">
        <title>Mikania micrantha, genome provides insights into the molecular mechanism of rapid growth.</title>
        <authorList>
            <person name="Liu B."/>
        </authorList>
    </citation>
    <scope>NUCLEOTIDE SEQUENCE [LARGE SCALE GENOMIC DNA]</scope>
    <source>
        <strain evidence="9">NLD-2019</strain>
        <tissue evidence="9">Leaf</tissue>
    </source>
</reference>
<dbReference type="SUPFAM" id="SSF51445">
    <property type="entry name" value="(Trans)glycosidases"/>
    <property type="match status" value="1"/>
</dbReference>
<evidence type="ECO:0000313" key="9">
    <source>
        <dbReference type="EMBL" id="KAD6119136.1"/>
    </source>
</evidence>
<proteinExistence type="inferred from homology"/>
<dbReference type="GO" id="GO:0000272">
    <property type="term" value="P:polysaccharide catabolic process"/>
    <property type="evidence" value="ECO:0007669"/>
    <property type="project" value="InterPro"/>
</dbReference>
<dbReference type="EC" id="3.2.1.78" evidence="4"/>
<dbReference type="AlphaFoldDB" id="A0A5N6PDD9"/>
<evidence type="ECO:0000256" key="3">
    <source>
        <dbReference type="ARBA" id="ARBA00005641"/>
    </source>
</evidence>
<evidence type="ECO:0000259" key="8">
    <source>
        <dbReference type="Pfam" id="PF26410"/>
    </source>
</evidence>
<evidence type="ECO:0000313" key="10">
    <source>
        <dbReference type="Proteomes" id="UP000326396"/>
    </source>
</evidence>
<organism evidence="9 10">
    <name type="scientific">Mikania micrantha</name>
    <name type="common">bitter vine</name>
    <dbReference type="NCBI Taxonomy" id="192012"/>
    <lineage>
        <taxon>Eukaryota</taxon>
        <taxon>Viridiplantae</taxon>
        <taxon>Streptophyta</taxon>
        <taxon>Embryophyta</taxon>
        <taxon>Tracheophyta</taxon>
        <taxon>Spermatophyta</taxon>
        <taxon>Magnoliopsida</taxon>
        <taxon>eudicotyledons</taxon>
        <taxon>Gunneridae</taxon>
        <taxon>Pentapetalae</taxon>
        <taxon>asterids</taxon>
        <taxon>campanulids</taxon>
        <taxon>Asterales</taxon>
        <taxon>Asteraceae</taxon>
        <taxon>Asteroideae</taxon>
        <taxon>Heliantheae alliance</taxon>
        <taxon>Eupatorieae</taxon>
        <taxon>Mikania</taxon>
    </lineage>
</organism>
<evidence type="ECO:0000256" key="2">
    <source>
        <dbReference type="ARBA" id="ARBA00004613"/>
    </source>
</evidence>
<protein>
    <recommendedName>
        <fullName evidence="4">mannan endo-1,4-beta-mannosidase</fullName>
        <ecNumber evidence="4">3.2.1.78</ecNumber>
    </recommendedName>
</protein>
<keyword evidence="6" id="KW-0378">Hydrolase</keyword>
<dbReference type="InterPro" id="IPR018087">
    <property type="entry name" value="Glyco_hydro_5_CS"/>
</dbReference>
<dbReference type="OrthoDB" id="406631at2759"/>
<dbReference type="EMBL" id="SZYD01000005">
    <property type="protein sequence ID" value="KAD6119136.1"/>
    <property type="molecule type" value="Genomic_DNA"/>
</dbReference>
<evidence type="ECO:0000256" key="5">
    <source>
        <dbReference type="ARBA" id="ARBA00022525"/>
    </source>
</evidence>
<comment type="similarity">
    <text evidence="3">Belongs to the glycosyl hydrolase 5 (cellulase A) family.</text>
</comment>
<evidence type="ECO:0000256" key="4">
    <source>
        <dbReference type="ARBA" id="ARBA00012706"/>
    </source>
</evidence>
<gene>
    <name evidence="9" type="ORF">E3N88_10407</name>
</gene>